<evidence type="ECO:0000256" key="2">
    <source>
        <dbReference type="ARBA" id="ARBA00022525"/>
    </source>
</evidence>
<evidence type="ECO:0000313" key="7">
    <source>
        <dbReference type="EMBL" id="ODS24948.1"/>
    </source>
</evidence>
<keyword evidence="3" id="KW-0843">Virulence</keyword>
<dbReference type="InterPro" id="IPR022044">
    <property type="entry name" value="TcdB_toxin_mid/C"/>
</dbReference>
<dbReference type="PRINTS" id="PR01341">
    <property type="entry name" value="SALSPVBPROT"/>
</dbReference>
<name>A0A1D2QTQ0_9GAMM</name>
<dbReference type="Pfam" id="PF12255">
    <property type="entry name" value="TcdB_toxin_midC"/>
    <property type="match status" value="1"/>
</dbReference>
<feature type="domain" description="Insecticide toxin TcdB middle/C-terminal" evidence="5">
    <location>
        <begin position="846"/>
        <end position="1000"/>
    </location>
</feature>
<feature type="domain" description="Insecticide toxin TcdB middle/N-terminal" evidence="6">
    <location>
        <begin position="640"/>
        <end position="787"/>
    </location>
</feature>
<evidence type="ECO:0000256" key="1">
    <source>
        <dbReference type="ARBA" id="ARBA00004613"/>
    </source>
</evidence>
<dbReference type="SUPFAM" id="SSF69318">
    <property type="entry name" value="Integrin alpha N-terminal domain"/>
    <property type="match status" value="1"/>
</dbReference>
<dbReference type="InterPro" id="IPR022045">
    <property type="entry name" value="TcdB_toxin_mid/N"/>
</dbReference>
<sequence>MTRQNADLVVNPPSLPKQGGAISTAPTSPVHAGSTGDLQFSIPCPVTEGRGLTPSLALSYKTSQGNGPFGVGWQLPLLSIRLHTKLGTPRYDESDYYVGPAGEVLEPARDSEGAVVSEIRSSFGSALFGKHEIIRYYSRVSASYERYERWRSQDDLSHIFWLVYGLEGSVHCLGMSPAARTQHEAKIAEWMIEETLSPQREHIRYVYRSEDDKGIDTDLPPESTRQRGAGSYLSQVLYANVTPYDTLYCLDGSWPDHQTGWLFSLVFDYGERHESMSQPPPWTVASPWLPRADPFSDYRYGFEVRSHRLCHQVILFHHFSELSSSPTPVRRLVLTYDENPVLSRLVSSQIWSYGENTTDTDLVESHPPLLLNYQSFSLPEDAEAWQVLPPLPGINDSEHYQLVDLYGEGLPGILYRYGRDWRYRSPRRAATGMNAIEYSDWDSVPSVPSFQGEQQALMDITGTGRLDWMVMYPGFHGFFSLNDDHQWTLFTPFSAVPSELFSGEGVFADIVGAGLSDVAVIGPHSVRFYCNTRQGFGEGQHMMAEYGPLPIQGRDARTLVAFSDVLGTGQSHLIEVTENAVHCWPNLGRGRFGEAIILNWSGVTKFQPRRIFFVDVDGTGANDLIYAHADKLTIYHNQSGNGFATGVDIPLPEQVVYDDTCQLSFADIEGTGGMCVLLTVPHLTPTHFLLPLCAHKPYLIHQLDNQCGALSEVTYRHSGQEWLDEKEKLKATVCALPLPVYLVKQLYQTDLVTGNQLKQEFVYRHGVYDGKEREFRGFAYVETLDAEQLAGGSLNTDTPPLKTCRWYHIGYQINHMTPYWEEDPQAYTLASTLFQSDECSQSDQWWVERALVGELMREEVYGLDGNVALEGNPYTIVSRRYQVSMLQPGAAPDSVPVLRVKPIEQLHYRYERVSKDPVCQHSLTLLFDEYDLPLHEVSVHYPRRAWHYDSRKVLLRGVWDSVYPGLDSATEDEQQFILRLSENLHAYYHDNSKNYVVIGLPLSSRSNVIEGSQDDVPEGGFCVENLIKHPLLSVGAARHCASQEKHYYADEHLASSFTFPPRRVYTEEMAFDDEALTAYQDLLTAQALDTELTAAGYVQVSPQHSITTEPNVWAVRRSLVKYADASQFYVPVSEQSTPLSGINTLNYDVYCLRVLSVKDALDNEVLSQIDYQSLATRVVTDTNKNTRQVASTPQGYPAVSSFYGTENGESTGFDALDASIVPPFDVSTLIEQVGAAEQNFAVLAARDTFSWAVSTQPLHQVMLTADTFPGTNSQKVQVQVVHSDGFGRLLQSAQKVEPGMAYQRTKDGELALNDDGSLVEVHTDSRWRVSGRIEYNNKGLVIRQYQPFFVDDWQYVADSSMRAEAYADTHFYDALGRLIRVLTAKGYERRQYNTSWHTIAEDENDTWSETVSN</sequence>
<evidence type="ECO:0000259" key="5">
    <source>
        <dbReference type="Pfam" id="PF12255"/>
    </source>
</evidence>
<dbReference type="Pfam" id="PF03534">
    <property type="entry name" value="SpvB"/>
    <property type="match status" value="1"/>
</dbReference>
<keyword evidence="2" id="KW-0964">Secreted</keyword>
<dbReference type="Pfam" id="PF12256">
    <property type="entry name" value="TcdB_toxin_midN"/>
    <property type="match status" value="1"/>
</dbReference>
<evidence type="ECO:0000256" key="3">
    <source>
        <dbReference type="ARBA" id="ARBA00023026"/>
    </source>
</evidence>
<dbReference type="STRING" id="62101.AB835_01425"/>
<gene>
    <name evidence="7" type="ORF">AB835_01425</name>
</gene>
<evidence type="ECO:0000259" key="6">
    <source>
        <dbReference type="Pfam" id="PF12256"/>
    </source>
</evidence>
<evidence type="ECO:0008006" key="9">
    <source>
        <dbReference type="Google" id="ProtNLM"/>
    </source>
</evidence>
<evidence type="ECO:0000256" key="4">
    <source>
        <dbReference type="SAM" id="MobiDB-lite"/>
    </source>
</evidence>
<dbReference type="GO" id="GO:0005576">
    <property type="term" value="C:extracellular region"/>
    <property type="evidence" value="ECO:0007669"/>
    <property type="project" value="UniProtKB-SubCell"/>
</dbReference>
<evidence type="ECO:0000313" key="8">
    <source>
        <dbReference type="Proteomes" id="UP000242502"/>
    </source>
</evidence>
<feature type="region of interest" description="Disordered" evidence="4">
    <location>
        <begin position="1"/>
        <end position="32"/>
    </location>
</feature>
<dbReference type="EMBL" id="MDLC01000003">
    <property type="protein sequence ID" value="ODS24948.1"/>
    <property type="molecule type" value="Genomic_DNA"/>
</dbReference>
<protein>
    <recommendedName>
        <fullName evidence="9">Toxin</fullName>
    </recommendedName>
</protein>
<reference evidence="7 8" key="1">
    <citation type="journal article" date="2016" name="Appl. Environ. Microbiol.">
        <title>Lack of Overt Genome Reduction in the Bryostatin-Producing Bryozoan Symbiont "Candidatus Endobugula sertula".</title>
        <authorList>
            <person name="Miller I.J."/>
            <person name="Vanee N."/>
            <person name="Fong S.S."/>
            <person name="Lim-Fong G.E."/>
            <person name="Kwan J.C."/>
        </authorList>
    </citation>
    <scope>NUCLEOTIDE SEQUENCE [LARGE SCALE GENOMIC DNA]</scope>
    <source>
        <strain evidence="7">AB1-4</strain>
    </source>
</reference>
<dbReference type="InterPro" id="IPR003284">
    <property type="entry name" value="Sal_SpvB"/>
</dbReference>
<proteinExistence type="predicted"/>
<dbReference type="Proteomes" id="UP000242502">
    <property type="component" value="Unassembled WGS sequence"/>
</dbReference>
<comment type="subcellular location">
    <subcellularLocation>
        <location evidence="1">Secreted</location>
    </subcellularLocation>
</comment>
<accession>A0A1D2QTQ0</accession>
<organism evidence="7 8">
    <name type="scientific">Candidatus Endobugula sertula</name>
    <name type="common">Bugula neritina bacterial symbiont</name>
    <dbReference type="NCBI Taxonomy" id="62101"/>
    <lineage>
        <taxon>Bacteria</taxon>
        <taxon>Pseudomonadati</taxon>
        <taxon>Pseudomonadota</taxon>
        <taxon>Gammaproteobacteria</taxon>
        <taxon>Cellvibrionales</taxon>
        <taxon>Cellvibrionaceae</taxon>
        <taxon>Candidatus Endobugula</taxon>
    </lineage>
</organism>
<comment type="caution">
    <text evidence="7">The sequence shown here is derived from an EMBL/GenBank/DDBJ whole genome shotgun (WGS) entry which is preliminary data.</text>
</comment>
<dbReference type="InterPro" id="IPR028994">
    <property type="entry name" value="Integrin_alpha_N"/>
</dbReference>
<dbReference type="GO" id="GO:0005737">
    <property type="term" value="C:cytoplasm"/>
    <property type="evidence" value="ECO:0007669"/>
    <property type="project" value="InterPro"/>
</dbReference>